<evidence type="ECO:0000256" key="6">
    <source>
        <dbReference type="ARBA" id="ARBA00023163"/>
    </source>
</evidence>
<gene>
    <name evidence="10" type="ORF">C2E20_4563</name>
</gene>
<dbReference type="AlphaFoldDB" id="A0A2P6VDQ7"/>
<evidence type="ECO:0000313" key="10">
    <source>
        <dbReference type="EMBL" id="PSC72225.1"/>
    </source>
</evidence>
<evidence type="ECO:0000256" key="2">
    <source>
        <dbReference type="ARBA" id="ARBA00009354"/>
    </source>
</evidence>
<dbReference type="EMBL" id="LHPF02000011">
    <property type="protein sequence ID" value="PSC72225.1"/>
    <property type="molecule type" value="Genomic_DNA"/>
</dbReference>
<feature type="region of interest" description="Disordered" evidence="8">
    <location>
        <begin position="421"/>
        <end position="459"/>
    </location>
</feature>
<feature type="compositionally biased region" description="Low complexity" evidence="8">
    <location>
        <begin position="267"/>
        <end position="279"/>
    </location>
</feature>
<sequence length="762" mass="78392">MLPSLSLLHPPLPERQHLQLLATRAHSGGMAQAQALPRPNVLVGYEDDWLEMPAEVLPLWQATPLSPYAGPKALLHYLLCPQPQLVAAQRLVRDVGCVYETCNLGSHVPVSSDAVRAFDQPDGSSTSSGAGGAGEAAGKAAGCRRYLAGLRAACEQLQRELVLDPPPELVRQLDACLEEGSEPAVVVYMACPLAAPANRLAALLEAACCLAPCTPGAAAADAGAGLRLRPQAGDRLDLAGSLQQAPLAPSEPQQADRPAGATPAADGSRGPGSSSPPDEAAAEDSREAAAAAAGQQPAEQQQQQQEQRYHGAASMLHTQRQGDYRRLPVRCMERPEGSRSVNIILQLLSHEALQDLSGAASRCTAFALYSKTRHVPTSSSADRQLAAADPQEEVPPSLPFSSQPLMVLAPPAEAAVGAAGTLPPQQQEGPPLPPGPAPPLPPNPGEQQQQHDEPAGSGADELQRTLHCFYASPPPGCTLLPLAFTDSCGELQHAELLDVGPESLGLADDSSCQLAAAAEAGAAGSAATQRICRAVLRRCLALLSALRAASHPPCLLHGVAIAAAGMQPCEQAAWRQLAAQDAALQQLGLPDGAELAVLDLQALPPARFAGPDPPSGCHLVVQRDSACSSADGHAGSLQASITWLPPASGAASLLPREHDVVRTLQATLVCCSGDAAAAAGAPVVQQQSERQQAEQQAEGSLRRLAGELHGLAWLHAAFQGACLQSVGGGGPAAPADAHLPLHAALGTGLHALLTAVTCPASV</sequence>
<feature type="region of interest" description="Disordered" evidence="8">
    <location>
        <begin position="373"/>
        <end position="404"/>
    </location>
</feature>
<keyword evidence="5" id="KW-0805">Transcription regulation</keyword>
<evidence type="ECO:0000256" key="7">
    <source>
        <dbReference type="ARBA" id="ARBA00023242"/>
    </source>
</evidence>
<keyword evidence="11" id="KW-1185">Reference proteome</keyword>
<dbReference type="OrthoDB" id="514849at2759"/>
<feature type="region of interest" description="Disordered" evidence="8">
    <location>
        <begin position="116"/>
        <end position="136"/>
    </location>
</feature>
<dbReference type="Proteomes" id="UP000239649">
    <property type="component" value="Unassembled WGS sequence"/>
</dbReference>
<feature type="domain" description="MID" evidence="9">
    <location>
        <begin position="76"/>
        <end position="198"/>
    </location>
</feature>
<evidence type="ECO:0000256" key="1">
    <source>
        <dbReference type="ARBA" id="ARBA00004123"/>
    </source>
</evidence>
<dbReference type="PANTHER" id="PTHR48249:SF3">
    <property type="entry name" value="MEDIATOR OF RNA POLYMERASE II TRANSCRIPTION SUBUNIT 13"/>
    <property type="match status" value="1"/>
</dbReference>
<dbReference type="PANTHER" id="PTHR48249">
    <property type="entry name" value="MEDIATOR OF RNA POLYMERASE II TRANSCRIPTION SUBUNIT 13"/>
    <property type="match status" value="1"/>
</dbReference>
<comment type="subcellular location">
    <subcellularLocation>
        <location evidence="1">Nucleus</location>
    </subcellularLocation>
</comment>
<accession>A0A2P6VDQ7</accession>
<protein>
    <recommendedName>
        <fullName evidence="3">Mediator of RNA polymerase II transcription subunit 13</fullName>
    </recommendedName>
</protein>
<comment type="similarity">
    <text evidence="2">Belongs to the Mediator complex subunit 13 family.</text>
</comment>
<proteinExistence type="inferred from homology"/>
<dbReference type="InterPro" id="IPR041285">
    <property type="entry name" value="MID_MedPIWI"/>
</dbReference>
<comment type="caution">
    <text evidence="10">The sequence shown here is derived from an EMBL/GenBank/DDBJ whole genome shotgun (WGS) entry which is preliminary data.</text>
</comment>
<evidence type="ECO:0000256" key="4">
    <source>
        <dbReference type="ARBA" id="ARBA00022491"/>
    </source>
</evidence>
<dbReference type="GO" id="GO:0016592">
    <property type="term" value="C:mediator complex"/>
    <property type="evidence" value="ECO:0007669"/>
    <property type="project" value="TreeGrafter"/>
</dbReference>
<evidence type="ECO:0000259" key="9">
    <source>
        <dbReference type="Pfam" id="PF18296"/>
    </source>
</evidence>
<evidence type="ECO:0000256" key="8">
    <source>
        <dbReference type="SAM" id="MobiDB-lite"/>
    </source>
</evidence>
<evidence type="ECO:0000256" key="5">
    <source>
        <dbReference type="ARBA" id="ARBA00023015"/>
    </source>
</evidence>
<organism evidence="10 11">
    <name type="scientific">Micractinium conductrix</name>
    <dbReference type="NCBI Taxonomy" id="554055"/>
    <lineage>
        <taxon>Eukaryota</taxon>
        <taxon>Viridiplantae</taxon>
        <taxon>Chlorophyta</taxon>
        <taxon>core chlorophytes</taxon>
        <taxon>Trebouxiophyceae</taxon>
        <taxon>Chlorellales</taxon>
        <taxon>Chlorellaceae</taxon>
        <taxon>Chlorella clade</taxon>
        <taxon>Micractinium</taxon>
    </lineage>
</organism>
<evidence type="ECO:0000313" key="11">
    <source>
        <dbReference type="Proteomes" id="UP000239649"/>
    </source>
</evidence>
<keyword evidence="7" id="KW-0539">Nucleus</keyword>
<name>A0A2P6VDQ7_9CHLO</name>
<keyword evidence="4" id="KW-0678">Repressor</keyword>
<feature type="region of interest" description="Disordered" evidence="8">
    <location>
        <begin position="244"/>
        <end position="321"/>
    </location>
</feature>
<reference evidence="10 11" key="1">
    <citation type="journal article" date="2018" name="Plant J.">
        <title>Genome sequences of Chlorella sorokiniana UTEX 1602 and Micractinium conductrix SAG 241.80: implications to maltose excretion by a green alga.</title>
        <authorList>
            <person name="Arriola M.B."/>
            <person name="Velmurugan N."/>
            <person name="Zhang Y."/>
            <person name="Plunkett M.H."/>
            <person name="Hondzo H."/>
            <person name="Barney B.M."/>
        </authorList>
    </citation>
    <scope>NUCLEOTIDE SEQUENCE [LARGE SCALE GENOMIC DNA]</scope>
    <source>
        <strain evidence="10 11">SAG 241.80</strain>
    </source>
</reference>
<feature type="compositionally biased region" description="Pro residues" evidence="8">
    <location>
        <begin position="430"/>
        <end position="444"/>
    </location>
</feature>
<dbReference type="GO" id="GO:0003713">
    <property type="term" value="F:transcription coactivator activity"/>
    <property type="evidence" value="ECO:0007669"/>
    <property type="project" value="TreeGrafter"/>
</dbReference>
<dbReference type="InterPro" id="IPR051139">
    <property type="entry name" value="Mediator_complx_sub13"/>
</dbReference>
<dbReference type="STRING" id="554055.A0A2P6VDQ7"/>
<dbReference type="GO" id="GO:0045944">
    <property type="term" value="P:positive regulation of transcription by RNA polymerase II"/>
    <property type="evidence" value="ECO:0007669"/>
    <property type="project" value="TreeGrafter"/>
</dbReference>
<keyword evidence="6" id="KW-0804">Transcription</keyword>
<evidence type="ECO:0000256" key="3">
    <source>
        <dbReference type="ARBA" id="ARBA00019618"/>
    </source>
</evidence>
<dbReference type="Pfam" id="PF18296">
    <property type="entry name" value="MID_MedPIWI"/>
    <property type="match status" value="1"/>
</dbReference>
<feature type="compositionally biased region" description="Low complexity" evidence="8">
    <location>
        <begin position="288"/>
        <end position="306"/>
    </location>
</feature>